<accession>A0AAF0DZG3</accession>
<feature type="compositionally biased region" description="Low complexity" evidence="1">
    <location>
        <begin position="37"/>
        <end position="49"/>
    </location>
</feature>
<feature type="region of interest" description="Disordered" evidence="1">
    <location>
        <begin position="1"/>
        <end position="61"/>
    </location>
</feature>
<organism evidence="2 3">
    <name type="scientific">Malassezia obtusa</name>
    <dbReference type="NCBI Taxonomy" id="76774"/>
    <lineage>
        <taxon>Eukaryota</taxon>
        <taxon>Fungi</taxon>
        <taxon>Dikarya</taxon>
        <taxon>Basidiomycota</taxon>
        <taxon>Ustilaginomycotina</taxon>
        <taxon>Malasseziomycetes</taxon>
        <taxon>Malasseziales</taxon>
        <taxon>Malasseziaceae</taxon>
        <taxon>Malassezia</taxon>
    </lineage>
</organism>
<feature type="compositionally biased region" description="Basic and acidic residues" evidence="1">
    <location>
        <begin position="1"/>
        <end position="11"/>
    </location>
</feature>
<reference evidence="2" key="1">
    <citation type="submission" date="2023-03" db="EMBL/GenBank/DDBJ databases">
        <title>Mating type loci evolution in Malassezia.</title>
        <authorList>
            <person name="Coelho M.A."/>
        </authorList>
    </citation>
    <scope>NUCLEOTIDE SEQUENCE</scope>
    <source>
        <strain evidence="2">CBS 7876</strain>
    </source>
</reference>
<sequence length="250" mass="27238">MERRREQRSVSRSDGSCTTPELHVGTPSQIDDESVCTTVTTPTPGLLGPDYEGEPGFAGAPLSRTSDDWDLFVQNMLFGYHAQLGASGKELHALPSAADQLPWPSGELVLPTPAPAPTPALGPAAPKRTAGESTRARRPKQARARRAETSFPSYTPAGLLSMDPRPLGDGAGGAESLRTWLLERRALLHKLRDDVTKDMARLDEDQASIAQLRTRLAERIDHLRRTLLTTADAPPTWDMDTLLEQDILCL</sequence>
<evidence type="ECO:0000313" key="3">
    <source>
        <dbReference type="Proteomes" id="UP001214603"/>
    </source>
</evidence>
<proteinExistence type="predicted"/>
<dbReference type="EMBL" id="CP119934">
    <property type="protein sequence ID" value="WFD02230.1"/>
    <property type="molecule type" value="Genomic_DNA"/>
</dbReference>
<feature type="region of interest" description="Disordered" evidence="1">
    <location>
        <begin position="110"/>
        <end position="172"/>
    </location>
</feature>
<name>A0AAF0DZG3_9BASI</name>
<keyword evidence="3" id="KW-1185">Reference proteome</keyword>
<protein>
    <submittedName>
        <fullName evidence="2">Uncharacterized protein</fullName>
    </submittedName>
</protein>
<evidence type="ECO:0000313" key="2">
    <source>
        <dbReference type="EMBL" id="WFD02230.1"/>
    </source>
</evidence>
<dbReference type="AlphaFoldDB" id="A0AAF0DZG3"/>
<evidence type="ECO:0000256" key="1">
    <source>
        <dbReference type="SAM" id="MobiDB-lite"/>
    </source>
</evidence>
<dbReference type="Proteomes" id="UP001214603">
    <property type="component" value="Chromosome 1"/>
</dbReference>
<gene>
    <name evidence="2" type="ORF">MOBT1_000911</name>
</gene>